<proteinExistence type="predicted"/>
<keyword evidence="4" id="KW-1185">Reference proteome</keyword>
<feature type="compositionally biased region" description="Acidic residues" evidence="1">
    <location>
        <begin position="112"/>
        <end position="135"/>
    </location>
</feature>
<sequence length="257" mass="27155">MSYPPGGGYDPHASQNQPPGQPSYPQSLPPTAPGGYSGGGYASPPGGGYGPPPGGQQFPPAGGPGGQDNRSKLMLVLATIVGLVLVLGIGAIIVVPKWLKDDGGDQQGGGDDTSEQADPDAPSEDEEEPEQEIGGDNEGGWSDFRTKDELQVGSPEYAALQYLIAKADADADAMGEMLCSEPSSYLEFEVEYYEDLDPIAEFDSYETTYFASRDVYGEIQVGYQGLPQGSPLHDEITNVITAVDEDGEWKVCDDKPL</sequence>
<keyword evidence="2" id="KW-1133">Transmembrane helix</keyword>
<feature type="compositionally biased region" description="Pro residues" evidence="1">
    <location>
        <begin position="19"/>
        <end position="32"/>
    </location>
</feature>
<organism evidence="3 4">
    <name type="scientific">Salininema proteolyticum</name>
    <dbReference type="NCBI Taxonomy" id="1607685"/>
    <lineage>
        <taxon>Bacteria</taxon>
        <taxon>Bacillati</taxon>
        <taxon>Actinomycetota</taxon>
        <taxon>Actinomycetes</taxon>
        <taxon>Glycomycetales</taxon>
        <taxon>Glycomycetaceae</taxon>
        <taxon>Salininema</taxon>
    </lineage>
</organism>
<keyword evidence="2" id="KW-0812">Transmembrane</keyword>
<evidence type="ECO:0008006" key="5">
    <source>
        <dbReference type="Google" id="ProtNLM"/>
    </source>
</evidence>
<comment type="caution">
    <text evidence="3">The sequence shown here is derived from an EMBL/GenBank/DDBJ whole genome shotgun (WGS) entry which is preliminary data.</text>
</comment>
<dbReference type="EMBL" id="JBHSDK010000012">
    <property type="protein sequence ID" value="MFC4335111.1"/>
    <property type="molecule type" value="Genomic_DNA"/>
</dbReference>
<evidence type="ECO:0000256" key="1">
    <source>
        <dbReference type="SAM" id="MobiDB-lite"/>
    </source>
</evidence>
<gene>
    <name evidence="3" type="ORF">ACFPET_07855</name>
</gene>
<accession>A0ABV8TXK3</accession>
<feature type="compositionally biased region" description="Gly residues" evidence="1">
    <location>
        <begin position="35"/>
        <end position="49"/>
    </location>
</feature>
<feature type="region of interest" description="Disordered" evidence="1">
    <location>
        <begin position="103"/>
        <end position="145"/>
    </location>
</feature>
<protein>
    <recommendedName>
        <fullName evidence="5">DUF4878 domain-containing protein</fullName>
    </recommendedName>
</protein>
<dbReference type="Proteomes" id="UP001595823">
    <property type="component" value="Unassembled WGS sequence"/>
</dbReference>
<keyword evidence="2" id="KW-0472">Membrane</keyword>
<evidence type="ECO:0000313" key="3">
    <source>
        <dbReference type="EMBL" id="MFC4335111.1"/>
    </source>
</evidence>
<reference evidence="4" key="1">
    <citation type="journal article" date="2019" name="Int. J. Syst. Evol. Microbiol.">
        <title>The Global Catalogue of Microorganisms (GCM) 10K type strain sequencing project: providing services to taxonomists for standard genome sequencing and annotation.</title>
        <authorList>
            <consortium name="The Broad Institute Genomics Platform"/>
            <consortium name="The Broad Institute Genome Sequencing Center for Infectious Disease"/>
            <person name="Wu L."/>
            <person name="Ma J."/>
        </authorList>
    </citation>
    <scope>NUCLEOTIDE SEQUENCE [LARGE SCALE GENOMIC DNA]</scope>
    <source>
        <strain evidence="4">IBRC-M 10908</strain>
    </source>
</reference>
<dbReference type="RefSeq" id="WP_380619478.1">
    <property type="nucleotide sequence ID" value="NZ_JBHSDK010000012.1"/>
</dbReference>
<evidence type="ECO:0000256" key="2">
    <source>
        <dbReference type="SAM" id="Phobius"/>
    </source>
</evidence>
<evidence type="ECO:0000313" key="4">
    <source>
        <dbReference type="Proteomes" id="UP001595823"/>
    </source>
</evidence>
<feature type="transmembrane region" description="Helical" evidence="2">
    <location>
        <begin position="73"/>
        <end position="95"/>
    </location>
</feature>
<feature type="region of interest" description="Disordered" evidence="1">
    <location>
        <begin position="1"/>
        <end position="66"/>
    </location>
</feature>
<name>A0ABV8TXK3_9ACTN</name>